<protein>
    <submittedName>
        <fullName evidence="2">Uncharacterized protein</fullName>
    </submittedName>
</protein>
<dbReference type="EMBL" id="MRZV01002289">
    <property type="protein sequence ID" value="PIK34093.1"/>
    <property type="molecule type" value="Genomic_DNA"/>
</dbReference>
<feature type="region of interest" description="Disordered" evidence="1">
    <location>
        <begin position="82"/>
        <end position="117"/>
    </location>
</feature>
<feature type="region of interest" description="Disordered" evidence="1">
    <location>
        <begin position="1"/>
        <end position="26"/>
    </location>
</feature>
<evidence type="ECO:0000313" key="2">
    <source>
        <dbReference type="EMBL" id="PIK34093.1"/>
    </source>
</evidence>
<keyword evidence="3" id="KW-1185">Reference proteome</keyword>
<sequence length="267" mass="28761">MEAFQNTSAPMRTNQTAPSTNGMIQNSPAVPRQLTVATPANSVSIWCQYTDTSSTNSASNRFQTLLSQHPIASLIGQLSPECKTAQDGQPTVDRHPTGSRKMKPAASKPAKGNQISSAEPVMSTGYENTSWGYVTGPYPRLPISGYPSQTQNAVPTTPLMHHQQQQGCPLVQLAQPSSVHRLKPSRLLVASVRPSGYGFSDGCWSCLWSSGSSIAYETRLQPSSSSTDASRTAWRDDVRITETSPSCRPYCREIQPAGGCGFPDPGR</sequence>
<name>A0A2G8JED6_STIJA</name>
<gene>
    <name evidence="2" type="ORF">BSL78_29080</name>
</gene>
<organism evidence="2 3">
    <name type="scientific">Stichopus japonicus</name>
    <name type="common">Sea cucumber</name>
    <dbReference type="NCBI Taxonomy" id="307972"/>
    <lineage>
        <taxon>Eukaryota</taxon>
        <taxon>Metazoa</taxon>
        <taxon>Echinodermata</taxon>
        <taxon>Eleutherozoa</taxon>
        <taxon>Echinozoa</taxon>
        <taxon>Holothuroidea</taxon>
        <taxon>Aspidochirotacea</taxon>
        <taxon>Aspidochirotida</taxon>
        <taxon>Stichopodidae</taxon>
        <taxon>Apostichopus</taxon>
    </lineage>
</organism>
<dbReference type="Proteomes" id="UP000230750">
    <property type="component" value="Unassembled WGS sequence"/>
</dbReference>
<accession>A0A2G8JED6</accession>
<evidence type="ECO:0000256" key="1">
    <source>
        <dbReference type="SAM" id="MobiDB-lite"/>
    </source>
</evidence>
<proteinExistence type="predicted"/>
<dbReference type="AlphaFoldDB" id="A0A2G8JED6"/>
<comment type="caution">
    <text evidence="2">The sequence shown here is derived from an EMBL/GenBank/DDBJ whole genome shotgun (WGS) entry which is preliminary data.</text>
</comment>
<reference evidence="2 3" key="1">
    <citation type="journal article" date="2017" name="PLoS Biol.">
        <title>The sea cucumber genome provides insights into morphological evolution and visceral regeneration.</title>
        <authorList>
            <person name="Zhang X."/>
            <person name="Sun L."/>
            <person name="Yuan J."/>
            <person name="Sun Y."/>
            <person name="Gao Y."/>
            <person name="Zhang L."/>
            <person name="Li S."/>
            <person name="Dai H."/>
            <person name="Hamel J.F."/>
            <person name="Liu C."/>
            <person name="Yu Y."/>
            <person name="Liu S."/>
            <person name="Lin W."/>
            <person name="Guo K."/>
            <person name="Jin S."/>
            <person name="Xu P."/>
            <person name="Storey K.B."/>
            <person name="Huan P."/>
            <person name="Zhang T."/>
            <person name="Zhou Y."/>
            <person name="Zhang J."/>
            <person name="Lin C."/>
            <person name="Li X."/>
            <person name="Xing L."/>
            <person name="Huo D."/>
            <person name="Sun M."/>
            <person name="Wang L."/>
            <person name="Mercier A."/>
            <person name="Li F."/>
            <person name="Yang H."/>
            <person name="Xiang J."/>
        </authorList>
    </citation>
    <scope>NUCLEOTIDE SEQUENCE [LARGE SCALE GENOMIC DNA]</scope>
    <source>
        <strain evidence="2">Shaxun</strain>
        <tissue evidence="2">Muscle</tissue>
    </source>
</reference>
<evidence type="ECO:0000313" key="3">
    <source>
        <dbReference type="Proteomes" id="UP000230750"/>
    </source>
</evidence>